<accession>A0A4R0RDM2</accession>
<dbReference type="SUPFAM" id="SSF56112">
    <property type="entry name" value="Protein kinase-like (PK-like)"/>
    <property type="match status" value="1"/>
</dbReference>
<sequence length="1281" mass="143916">MASPAHTIKPITDFITTELAFDSVQLQVCDTAEFVQRLFPVSDEAANKAIRNFGGGTKAEIGPGTDGLERTHVDAFQRIALARRPDADADELRSWKVVGAGKPPPKDLDADADTVKCRPDIVSVLHTKEIQGQRKSNTLEQLQFLDDPMNIWWTRVETPVVVRTSSSKATQEEGLSQLVRCLRQVLRAQPNRMFAFGLLIVEHKLHVVLSDRASEAGVLVTRQPIWMDGSVEKDSENTRLLFKTILGLSDPAHAEDLGWDSTMRLRLHSQCPSPHTLSFANPVDNTVSIRDFGKDIHDSSTSWAIFVPDSHYGTPDQEGGSWYMTIKQLSSTGDEGMVGRATIVWSVIELQADLSKLVSPQDGKSPQILVLKQSWERIGRPTEHDICPEPTDFVGKIIRSARIVSAAAASTARDAEHRVLTRTLLGTFGWPLSRFVDLRELVTALRDAIEGHRNLYFDCGVIHKDISITNILICPDLDRPKPLENIRGCLIDLDHAKRSKQKLLVRTGTYPIPGHPDGPEDVETINAIKAMEFWVEARTPKIAGPEGILNTELRYIAVTVNDKPAALPSWIADRRLLEALYWRFPFDVPDIPQFIEGFLTQNGIGDESKQKLWSFLGGESQANIYKLKERSIFFQKSANQRFLPPDWNIVKAFNDSRSGTMRFMSGECLGRQYRVSEWNQVPVLPRVRRVGIHSAIHDMEAFFWVLLYLCLTYEGPGKRVQEPDPDTKNLLRDTFETRDTARLAQEKAAFFTKPNGAAKMDDCLRHIQGHFKPLTGLLKEWWAALFDSYYVYDSIEDAGIHRKILDVIERFISANPEWGANSDGAQDLLADRDSDLAGFRAWLDTARDLPQTHSRTPPLQAHGNTTRRDYTRSTSQDDVQTKRQKLEGSQGEGSSSHAPKKTRFVEPSEDPVNFAEEVDAQLENPSGRRKGKVNTAGYDSDSSDDGEGVVLSRRPQAAEEDEEDDMFATGDKEDTKGNEDGDGKKKKQEFMRLGDIEGQEFGDGDGEDGSEEEDDEPEDEDDAERRKKAGMGFELSSFNMREEMEEGKFAADGTYVKAFDPHAVHDRWMEGMDEREIKRARRQHRHQEKAQREKIKAEERELEEFGSKENVEMRLLGMLKKGETVLEALHRLGVKAKKNAPAKKKPNSRSKANGEAMVVDKEPVAQPKSEIDEITHLASLLMSFGDVDIYNKTYEELVRSVRAAGKVDQTWDPPSADVRYEYAWDVPGAATNGQDGQVFGPYSEDEMLTWFKAAYFGSAGEKVKVRTVGSSQWGTWDDVVT</sequence>
<dbReference type="EMBL" id="RWJN01000285">
    <property type="protein sequence ID" value="TCD63615.1"/>
    <property type="molecule type" value="Genomic_DNA"/>
</dbReference>
<dbReference type="Pfam" id="PF17667">
    <property type="entry name" value="Pkinase_fungal"/>
    <property type="match status" value="2"/>
</dbReference>
<dbReference type="PROSITE" id="PS00109">
    <property type="entry name" value="PROTEIN_KINASE_TYR"/>
    <property type="match status" value="1"/>
</dbReference>
<dbReference type="OrthoDB" id="331341at2759"/>
<feature type="compositionally biased region" description="Basic and acidic residues" evidence="2">
    <location>
        <begin position="970"/>
        <end position="995"/>
    </location>
</feature>
<dbReference type="InterPro" id="IPR003169">
    <property type="entry name" value="GYF"/>
</dbReference>
<dbReference type="InterPro" id="IPR040976">
    <property type="entry name" value="Pkinase_fungal"/>
</dbReference>
<organism evidence="4 5">
    <name type="scientific">Steccherinum ochraceum</name>
    <dbReference type="NCBI Taxonomy" id="92696"/>
    <lineage>
        <taxon>Eukaryota</taxon>
        <taxon>Fungi</taxon>
        <taxon>Dikarya</taxon>
        <taxon>Basidiomycota</taxon>
        <taxon>Agaricomycotina</taxon>
        <taxon>Agaricomycetes</taxon>
        <taxon>Polyporales</taxon>
        <taxon>Steccherinaceae</taxon>
        <taxon>Steccherinum</taxon>
    </lineage>
</organism>
<comment type="caution">
    <text evidence="4">The sequence shown here is derived from an EMBL/GenBank/DDBJ whole genome shotgun (WGS) entry which is preliminary data.</text>
</comment>
<dbReference type="InterPro" id="IPR035445">
    <property type="entry name" value="GYF-like_dom_sf"/>
</dbReference>
<keyword evidence="1" id="KW-0175">Coiled coil</keyword>
<feature type="coiled-coil region" evidence="1">
    <location>
        <begin position="1081"/>
        <end position="1108"/>
    </location>
</feature>
<name>A0A4R0RDM2_9APHY</name>
<dbReference type="InterPro" id="IPR039905">
    <property type="entry name" value="CD2BP2/Lin1"/>
</dbReference>
<dbReference type="InterPro" id="IPR008266">
    <property type="entry name" value="Tyr_kinase_AS"/>
</dbReference>
<feature type="compositionally biased region" description="Basic residues" evidence="2">
    <location>
        <begin position="1136"/>
        <end position="1148"/>
    </location>
</feature>
<keyword evidence="5" id="KW-1185">Reference proteome</keyword>
<reference evidence="4 5" key="1">
    <citation type="submission" date="2018-11" db="EMBL/GenBank/DDBJ databases">
        <title>Genome assembly of Steccherinum ochraceum LE-BIN_3174, the white-rot fungus of the Steccherinaceae family (The Residual Polyporoid clade, Polyporales, Basidiomycota).</title>
        <authorList>
            <person name="Fedorova T.V."/>
            <person name="Glazunova O.A."/>
            <person name="Landesman E.O."/>
            <person name="Moiseenko K.V."/>
            <person name="Psurtseva N.V."/>
            <person name="Savinova O.S."/>
            <person name="Shakhova N.V."/>
            <person name="Tyazhelova T.V."/>
            <person name="Vasina D.V."/>
        </authorList>
    </citation>
    <scope>NUCLEOTIDE SEQUENCE [LARGE SCALE GENOMIC DNA]</scope>
    <source>
        <strain evidence="4 5">LE-BIN_3174</strain>
    </source>
</reference>
<dbReference type="GO" id="GO:0005682">
    <property type="term" value="C:U5 snRNP"/>
    <property type="evidence" value="ECO:0007669"/>
    <property type="project" value="InterPro"/>
</dbReference>
<protein>
    <recommendedName>
        <fullName evidence="3">GYF domain-containing protein</fullName>
    </recommendedName>
</protein>
<evidence type="ECO:0000256" key="2">
    <source>
        <dbReference type="SAM" id="MobiDB-lite"/>
    </source>
</evidence>
<dbReference type="InterPro" id="IPR011009">
    <property type="entry name" value="Kinase-like_dom_sf"/>
</dbReference>
<evidence type="ECO:0000313" key="4">
    <source>
        <dbReference type="EMBL" id="TCD63615.1"/>
    </source>
</evidence>
<evidence type="ECO:0000259" key="3">
    <source>
        <dbReference type="PROSITE" id="PS50829"/>
    </source>
</evidence>
<dbReference type="PROSITE" id="PS50829">
    <property type="entry name" value="GYF"/>
    <property type="match status" value="1"/>
</dbReference>
<evidence type="ECO:0000256" key="1">
    <source>
        <dbReference type="SAM" id="Coils"/>
    </source>
</evidence>
<dbReference type="Pfam" id="PF02213">
    <property type="entry name" value="GYF"/>
    <property type="match status" value="1"/>
</dbReference>
<dbReference type="SUPFAM" id="SSF55277">
    <property type="entry name" value="GYF domain"/>
    <property type="match status" value="1"/>
</dbReference>
<proteinExistence type="predicted"/>
<dbReference type="Proteomes" id="UP000292702">
    <property type="component" value="Unassembled WGS sequence"/>
</dbReference>
<dbReference type="PANTHER" id="PTHR13138">
    <property type="entry name" value="PROTEIN LIN1"/>
    <property type="match status" value="1"/>
</dbReference>
<dbReference type="STRING" id="92696.A0A4R0RDM2"/>
<dbReference type="GO" id="GO:0004672">
    <property type="term" value="F:protein kinase activity"/>
    <property type="evidence" value="ECO:0007669"/>
    <property type="project" value="InterPro"/>
</dbReference>
<feature type="compositionally biased region" description="Acidic residues" evidence="2">
    <location>
        <begin position="997"/>
        <end position="1022"/>
    </location>
</feature>
<feature type="region of interest" description="Disordered" evidence="2">
    <location>
        <begin position="1136"/>
        <end position="1155"/>
    </location>
</feature>
<feature type="region of interest" description="Disordered" evidence="2">
    <location>
        <begin position="848"/>
        <end position="1031"/>
    </location>
</feature>
<dbReference type="Gene3D" id="3.30.1490.40">
    <property type="match status" value="1"/>
</dbReference>
<gene>
    <name evidence="4" type="ORF">EIP91_005166</name>
</gene>
<dbReference type="PANTHER" id="PTHR13138:SF3">
    <property type="entry name" value="CD2 ANTIGEN CYTOPLASMIC TAIL-BINDING PROTEIN 2"/>
    <property type="match status" value="1"/>
</dbReference>
<feature type="domain" description="GYF" evidence="3">
    <location>
        <begin position="1221"/>
        <end position="1281"/>
    </location>
</feature>
<evidence type="ECO:0000313" key="5">
    <source>
        <dbReference type="Proteomes" id="UP000292702"/>
    </source>
</evidence>